<organism evidence="1 2">
    <name type="scientific">Caenorhabditis japonica</name>
    <dbReference type="NCBI Taxonomy" id="281687"/>
    <lineage>
        <taxon>Eukaryota</taxon>
        <taxon>Metazoa</taxon>
        <taxon>Ecdysozoa</taxon>
        <taxon>Nematoda</taxon>
        <taxon>Chromadorea</taxon>
        <taxon>Rhabditida</taxon>
        <taxon>Rhabditina</taxon>
        <taxon>Rhabditomorpha</taxon>
        <taxon>Rhabditoidea</taxon>
        <taxon>Rhabditidae</taxon>
        <taxon>Peloderinae</taxon>
        <taxon>Caenorhabditis</taxon>
    </lineage>
</organism>
<dbReference type="EnsemblMetazoa" id="CJA38545.1">
    <property type="protein sequence ID" value="CJA38545.1"/>
    <property type="gene ID" value="WBGene00214392"/>
</dbReference>
<dbReference type="Proteomes" id="UP000005237">
    <property type="component" value="Unassembled WGS sequence"/>
</dbReference>
<name>A0A8R1ENC4_CAEJA</name>
<sequence length="189" mass="20884">MFASAFTADAQFGSFDVHQLYSISAVEYASEANRVSVCWGISSRSLGLKMAHRLNSSIVAMPTLSSFPFLSHCRPPAEAVHVIHVHCTSQLHCSRSRPRGLTVLLILFTHAHTLVNARGHERTTTFSRHREIASLIYALSRRNFPPRSARCHPALPPQCRIKGSVNAHSWLFPEPFSSLSSILAASIPL</sequence>
<proteinExistence type="predicted"/>
<keyword evidence="2" id="KW-1185">Reference proteome</keyword>
<evidence type="ECO:0000313" key="1">
    <source>
        <dbReference type="EnsemblMetazoa" id="CJA38545.1"/>
    </source>
</evidence>
<accession>A0A8R1ENC4</accession>
<reference evidence="1" key="2">
    <citation type="submission" date="2022-06" db="UniProtKB">
        <authorList>
            <consortium name="EnsemblMetazoa"/>
        </authorList>
    </citation>
    <scope>IDENTIFICATION</scope>
    <source>
        <strain evidence="1">DF5081</strain>
    </source>
</reference>
<dbReference type="AlphaFoldDB" id="A0A8R1ENC4"/>
<reference evidence="2" key="1">
    <citation type="submission" date="2010-08" db="EMBL/GenBank/DDBJ databases">
        <authorList>
            <consortium name="Caenorhabditis japonica Sequencing Consortium"/>
            <person name="Wilson R.K."/>
        </authorList>
    </citation>
    <scope>NUCLEOTIDE SEQUENCE [LARGE SCALE GENOMIC DNA]</scope>
    <source>
        <strain evidence="2">DF5081</strain>
    </source>
</reference>
<evidence type="ECO:0000313" key="2">
    <source>
        <dbReference type="Proteomes" id="UP000005237"/>
    </source>
</evidence>
<protein>
    <submittedName>
        <fullName evidence="1">Uncharacterized protein</fullName>
    </submittedName>
</protein>